<dbReference type="PANTHER" id="PTHR30478:SF0">
    <property type="entry name" value="BETA SLIDING CLAMP"/>
    <property type="match status" value="1"/>
</dbReference>
<dbReference type="Pfam" id="PF02768">
    <property type="entry name" value="DNA_pol3_beta_3"/>
    <property type="match status" value="1"/>
</dbReference>
<keyword evidence="8" id="KW-0238">DNA-binding</keyword>
<dbReference type="CDD" id="cd00140">
    <property type="entry name" value="beta_clamp"/>
    <property type="match status" value="1"/>
</dbReference>
<dbReference type="PANTHER" id="PTHR30478">
    <property type="entry name" value="DNA POLYMERASE III SUBUNIT BETA"/>
    <property type="match status" value="1"/>
</dbReference>
<evidence type="ECO:0000259" key="10">
    <source>
        <dbReference type="Pfam" id="PF00712"/>
    </source>
</evidence>
<comment type="caution">
    <text evidence="13">The sequence shown here is derived from an EMBL/GenBank/DDBJ whole genome shotgun (WGS) entry which is preliminary data.</text>
</comment>
<comment type="similarity">
    <text evidence="2 9">Belongs to the beta sliding clamp family.</text>
</comment>
<dbReference type="GO" id="GO:0006271">
    <property type="term" value="P:DNA strand elongation involved in DNA replication"/>
    <property type="evidence" value="ECO:0007669"/>
    <property type="project" value="TreeGrafter"/>
</dbReference>
<dbReference type="PATRIC" id="fig|1703771.3.peg.1470"/>
<dbReference type="GO" id="GO:0003677">
    <property type="term" value="F:DNA binding"/>
    <property type="evidence" value="ECO:0007669"/>
    <property type="project" value="UniProtKB-UniRule"/>
</dbReference>
<dbReference type="SUPFAM" id="SSF55979">
    <property type="entry name" value="DNA clamp"/>
    <property type="match status" value="3"/>
</dbReference>
<comment type="subunit">
    <text evidence="9">Forms a ring-shaped head-to-tail homodimer around DNA.</text>
</comment>
<evidence type="ECO:0000256" key="1">
    <source>
        <dbReference type="ARBA" id="ARBA00004496"/>
    </source>
</evidence>
<reference evidence="13 14" key="1">
    <citation type="journal article" date="2015" name="Microbiome">
        <title>Genomic resolution of linkages in carbon, nitrogen, and sulfur cycling among widespread estuary sediment bacteria.</title>
        <authorList>
            <person name="Baker B.J."/>
            <person name="Lazar C.S."/>
            <person name="Teske A.P."/>
            <person name="Dick G.J."/>
        </authorList>
    </citation>
    <scope>NUCLEOTIDE SEQUENCE [LARGE SCALE GENOMIC DNA]</scope>
    <source>
        <strain evidence="13">DG_26</strain>
    </source>
</reference>
<keyword evidence="5 9" id="KW-0548">Nucleotidyltransferase</keyword>
<evidence type="ECO:0000313" key="14">
    <source>
        <dbReference type="Proteomes" id="UP000051124"/>
    </source>
</evidence>
<evidence type="ECO:0000256" key="3">
    <source>
        <dbReference type="ARBA" id="ARBA00022490"/>
    </source>
</evidence>
<dbReference type="SMART" id="SM00480">
    <property type="entry name" value="POL3Bc"/>
    <property type="match status" value="1"/>
</dbReference>
<organism evidence="13 14">
    <name type="scientific">candidate division TA06 bacterium DG_26</name>
    <dbReference type="NCBI Taxonomy" id="1703771"/>
    <lineage>
        <taxon>Bacteria</taxon>
        <taxon>Bacteria division TA06</taxon>
    </lineage>
</organism>
<evidence type="ECO:0000259" key="11">
    <source>
        <dbReference type="Pfam" id="PF02767"/>
    </source>
</evidence>
<dbReference type="Pfam" id="PF02767">
    <property type="entry name" value="DNA_pol3_beta_2"/>
    <property type="match status" value="1"/>
</dbReference>
<dbReference type="InterPro" id="IPR022637">
    <property type="entry name" value="DNA_polIII_beta_cen"/>
</dbReference>
<keyword evidence="3 9" id="KW-0963">Cytoplasm</keyword>
<evidence type="ECO:0000256" key="2">
    <source>
        <dbReference type="ARBA" id="ARBA00010752"/>
    </source>
</evidence>
<evidence type="ECO:0000256" key="5">
    <source>
        <dbReference type="ARBA" id="ARBA00022695"/>
    </source>
</evidence>
<evidence type="ECO:0000256" key="7">
    <source>
        <dbReference type="ARBA" id="ARBA00022932"/>
    </source>
</evidence>
<sequence>MKFQLSRRQLLEVLTPIQAIIPARTTLPILHNLKLTAEKGKLLFEATDLDVCLSRSVGATVRSEGSLLVPAKRLYDVVRELPDLEVKVEQTDLTLVVACERSVFKLPAINTEDYPKVPEPAEGDSVKKVRLGVSSLLRAVDKVSFAISTDENRPVLCGLLWQLSEDGMRLVATDGHRLALMWSGFGNSSVRESARGSRERISEKEEAGHYAGDEGVTQVIVPQKALHLLDLVLKPYSGGESEIEVDVFFGESRLGFDLSLPRAGESGNDESVYLSCGLISGVYPEYRSVLPKDNDRIVRVGKDDVARALRRVAIFSDPYSHLVKLSIEPERMSLSASSPQSGEAYDEIECEYVGDGFEIGYNAHYLLEIVKRIDDEEIKMELKSPVDAGIFVPHQQREHEELVYLLMPIRLG</sequence>
<dbReference type="GO" id="GO:0003887">
    <property type="term" value="F:DNA-directed DNA polymerase activity"/>
    <property type="evidence" value="ECO:0007669"/>
    <property type="project" value="UniProtKB-UniRule"/>
</dbReference>
<dbReference type="Pfam" id="PF00712">
    <property type="entry name" value="DNA_pol3_beta"/>
    <property type="match status" value="1"/>
</dbReference>
<dbReference type="PIRSF" id="PIRSF000804">
    <property type="entry name" value="DNA_pol_III_b"/>
    <property type="match status" value="1"/>
</dbReference>
<dbReference type="GO" id="GO:0008408">
    <property type="term" value="F:3'-5' exonuclease activity"/>
    <property type="evidence" value="ECO:0007669"/>
    <property type="project" value="InterPro"/>
</dbReference>
<evidence type="ECO:0000256" key="8">
    <source>
        <dbReference type="ARBA" id="ARBA00023125"/>
    </source>
</evidence>
<dbReference type="NCBIfam" id="TIGR00663">
    <property type="entry name" value="dnan"/>
    <property type="match status" value="1"/>
</dbReference>
<comment type="function">
    <text evidence="9">Confers DNA tethering and processivity to DNA polymerases and other proteins. Acts as a clamp, forming a ring around DNA (a reaction catalyzed by the clamp-loading complex) which diffuses in an ATP-independent manner freely and bidirectionally along dsDNA. Initially characterized for its ability to contact the catalytic subunit of DNA polymerase III (Pol III), a complex, multichain enzyme responsible for most of the replicative synthesis in bacteria; Pol III exhibits 3'-5' exonuclease proofreading activity. The beta chain is required for initiation of replication as well as for processivity of DNA replication.</text>
</comment>
<dbReference type="Proteomes" id="UP000051124">
    <property type="component" value="Unassembled WGS sequence"/>
</dbReference>
<comment type="subcellular location">
    <subcellularLocation>
        <location evidence="1 9">Cytoplasm</location>
    </subcellularLocation>
</comment>
<evidence type="ECO:0000256" key="6">
    <source>
        <dbReference type="ARBA" id="ARBA00022705"/>
    </source>
</evidence>
<dbReference type="GO" id="GO:0009360">
    <property type="term" value="C:DNA polymerase III complex"/>
    <property type="evidence" value="ECO:0007669"/>
    <property type="project" value="InterPro"/>
</dbReference>
<feature type="domain" description="DNA polymerase III beta sliding clamp N-terminal" evidence="10">
    <location>
        <begin position="1"/>
        <end position="118"/>
    </location>
</feature>
<dbReference type="InterPro" id="IPR022634">
    <property type="entry name" value="DNA_polIII_beta_N"/>
</dbReference>
<keyword evidence="7 9" id="KW-0239">DNA-directed DNA polymerase</keyword>
<dbReference type="Gene3D" id="3.10.150.10">
    <property type="entry name" value="DNA Polymerase III, subunit A, domain 2"/>
    <property type="match status" value="1"/>
</dbReference>
<feature type="domain" description="DNA polymerase III beta sliding clamp C-terminal" evidence="12">
    <location>
        <begin position="287"/>
        <end position="410"/>
    </location>
</feature>
<dbReference type="InterPro" id="IPR022635">
    <property type="entry name" value="DNA_polIII_beta_C"/>
</dbReference>
<keyword evidence="4 9" id="KW-0808">Transferase</keyword>
<gene>
    <name evidence="13" type="ORF">AMJ40_07680</name>
</gene>
<dbReference type="EMBL" id="LIZT01000125">
    <property type="protein sequence ID" value="KPJ48327.1"/>
    <property type="molecule type" value="Genomic_DNA"/>
</dbReference>
<evidence type="ECO:0000256" key="9">
    <source>
        <dbReference type="PIRNR" id="PIRNR000804"/>
    </source>
</evidence>
<keyword evidence="6 9" id="KW-0235">DNA replication</keyword>
<dbReference type="GO" id="GO:0005737">
    <property type="term" value="C:cytoplasm"/>
    <property type="evidence" value="ECO:0007669"/>
    <property type="project" value="UniProtKB-SubCell"/>
</dbReference>
<dbReference type="InterPro" id="IPR001001">
    <property type="entry name" value="DNA_polIII_beta"/>
</dbReference>
<evidence type="ECO:0000313" key="13">
    <source>
        <dbReference type="EMBL" id="KPJ48327.1"/>
    </source>
</evidence>
<evidence type="ECO:0000259" key="12">
    <source>
        <dbReference type="Pfam" id="PF02768"/>
    </source>
</evidence>
<protein>
    <recommendedName>
        <fullName evidence="9">Beta sliding clamp</fullName>
    </recommendedName>
</protein>
<dbReference type="InterPro" id="IPR046938">
    <property type="entry name" value="DNA_clamp_sf"/>
</dbReference>
<feature type="domain" description="DNA polymerase III beta sliding clamp central" evidence="11">
    <location>
        <begin position="134"/>
        <end position="181"/>
    </location>
</feature>
<dbReference type="Gene3D" id="3.70.10.10">
    <property type="match status" value="1"/>
</dbReference>
<name>A0A0S7WDU9_UNCT6</name>
<accession>A0A0S7WDU9</accession>
<evidence type="ECO:0000256" key="4">
    <source>
        <dbReference type="ARBA" id="ARBA00022679"/>
    </source>
</evidence>
<proteinExistence type="inferred from homology"/>
<dbReference type="AlphaFoldDB" id="A0A0S7WDU9"/>